<evidence type="ECO:0000256" key="1">
    <source>
        <dbReference type="ARBA" id="ARBA00004141"/>
    </source>
</evidence>
<keyword evidence="9" id="KW-1185">Reference proteome</keyword>
<reference evidence="8 9" key="1">
    <citation type="journal article" date="2016" name="Genome Biol. Evol.">
        <title>Divergent and convergent evolution of fungal pathogenicity.</title>
        <authorList>
            <person name="Shang Y."/>
            <person name="Xiao G."/>
            <person name="Zheng P."/>
            <person name="Cen K."/>
            <person name="Zhan S."/>
            <person name="Wang C."/>
        </authorList>
    </citation>
    <scope>NUCLEOTIDE SEQUENCE [LARGE SCALE GENOMIC DNA]</scope>
    <source>
        <strain evidence="8 9">RCEF 3172</strain>
    </source>
</reference>
<evidence type="ECO:0000256" key="3">
    <source>
        <dbReference type="ARBA" id="ARBA00022692"/>
    </source>
</evidence>
<comment type="subcellular location">
    <subcellularLocation>
        <location evidence="1">Membrane</location>
        <topology evidence="1">Multi-pass membrane protein</topology>
    </subcellularLocation>
</comment>
<evidence type="ECO:0000256" key="5">
    <source>
        <dbReference type="ARBA" id="ARBA00023136"/>
    </source>
</evidence>
<feature type="transmembrane region" description="Helical" evidence="6">
    <location>
        <begin position="126"/>
        <end position="145"/>
    </location>
</feature>
<dbReference type="PANTHER" id="PTHR22950">
    <property type="entry name" value="AMINO ACID TRANSPORTER"/>
    <property type="match status" value="1"/>
</dbReference>
<dbReference type="EMBL" id="AZHA01000034">
    <property type="protein sequence ID" value="OAA36795.1"/>
    <property type="molecule type" value="Genomic_DNA"/>
</dbReference>
<keyword evidence="5 6" id="KW-0472">Membrane</keyword>
<dbReference type="Pfam" id="PF01490">
    <property type="entry name" value="Aa_trans"/>
    <property type="match status" value="1"/>
</dbReference>
<dbReference type="OrthoDB" id="40134at2759"/>
<keyword evidence="4 6" id="KW-1133">Transmembrane helix</keyword>
<gene>
    <name evidence="8" type="ORF">BBO_08074</name>
</gene>
<evidence type="ECO:0000256" key="4">
    <source>
        <dbReference type="ARBA" id="ARBA00022989"/>
    </source>
</evidence>
<feature type="transmembrane region" description="Helical" evidence="6">
    <location>
        <begin position="157"/>
        <end position="178"/>
    </location>
</feature>
<evidence type="ECO:0000313" key="8">
    <source>
        <dbReference type="EMBL" id="OAA36795.1"/>
    </source>
</evidence>
<dbReference type="PANTHER" id="PTHR22950:SF683">
    <property type="entry name" value="AMINO ACID TRANSPORTER (EUROFUNG)"/>
    <property type="match status" value="1"/>
</dbReference>
<dbReference type="Proteomes" id="UP000076863">
    <property type="component" value="Unassembled WGS sequence"/>
</dbReference>
<comment type="caution">
    <text evidence="8">The sequence shown here is derived from an EMBL/GenBank/DDBJ whole genome shotgun (WGS) entry which is preliminary data.</text>
</comment>
<dbReference type="GO" id="GO:0015179">
    <property type="term" value="F:L-amino acid transmembrane transporter activity"/>
    <property type="evidence" value="ECO:0007669"/>
    <property type="project" value="TreeGrafter"/>
</dbReference>
<dbReference type="GO" id="GO:0016020">
    <property type="term" value="C:membrane"/>
    <property type="evidence" value="ECO:0007669"/>
    <property type="project" value="UniProtKB-SubCell"/>
</dbReference>
<comment type="similarity">
    <text evidence="2">Belongs to the amino acid/polyamine transporter 2 family.</text>
</comment>
<keyword evidence="3 6" id="KW-0812">Transmembrane</keyword>
<evidence type="ECO:0000313" key="9">
    <source>
        <dbReference type="Proteomes" id="UP000076863"/>
    </source>
</evidence>
<feature type="domain" description="Amino acid transporter transmembrane" evidence="7">
    <location>
        <begin position="46"/>
        <end position="201"/>
    </location>
</feature>
<sequence>MGSNKDKTEYSDTGLGQVVVEGPDDPDILHDEVFGTITDQGPNYRNVGWLGSAALMMKSQIGLGVLSIPGAFDTLGLIPGVLCLLAVAVITTWSNHIVGVFKLNHPEIYGVADVGAMISGRLGREILGAGFALCISLADLTFGAGSGMLGASIGFNAVSTHGTCTAVFVAATAMAVICLSSIRTLGRLSLLAWGGLISLLVAVPPTSAEDGTG</sequence>
<proteinExistence type="inferred from homology"/>
<feature type="transmembrane region" description="Helical" evidence="6">
    <location>
        <begin position="74"/>
        <end position="93"/>
    </location>
</feature>
<evidence type="ECO:0000256" key="6">
    <source>
        <dbReference type="SAM" id="Phobius"/>
    </source>
</evidence>
<evidence type="ECO:0000259" key="7">
    <source>
        <dbReference type="Pfam" id="PF01490"/>
    </source>
</evidence>
<name>A0A166S893_9HYPO</name>
<evidence type="ECO:0000256" key="2">
    <source>
        <dbReference type="ARBA" id="ARBA00008066"/>
    </source>
</evidence>
<dbReference type="InterPro" id="IPR013057">
    <property type="entry name" value="AA_transpt_TM"/>
</dbReference>
<accession>A0A166S893</accession>
<protein>
    <submittedName>
        <fullName evidence="8">Amino acid transporter, transmembrane</fullName>
    </submittedName>
</protein>
<feature type="transmembrane region" description="Helical" evidence="6">
    <location>
        <begin position="190"/>
        <end position="208"/>
    </location>
</feature>
<organism evidence="8 9">
    <name type="scientific">Beauveria brongniartii RCEF 3172</name>
    <dbReference type="NCBI Taxonomy" id="1081107"/>
    <lineage>
        <taxon>Eukaryota</taxon>
        <taxon>Fungi</taxon>
        <taxon>Dikarya</taxon>
        <taxon>Ascomycota</taxon>
        <taxon>Pezizomycotina</taxon>
        <taxon>Sordariomycetes</taxon>
        <taxon>Hypocreomycetidae</taxon>
        <taxon>Hypocreales</taxon>
        <taxon>Cordycipitaceae</taxon>
        <taxon>Beauveria</taxon>
        <taxon>Beauveria brongniartii</taxon>
    </lineage>
</organism>
<feature type="transmembrane region" description="Helical" evidence="6">
    <location>
        <begin position="47"/>
        <end position="68"/>
    </location>
</feature>
<dbReference type="AlphaFoldDB" id="A0A166S893"/>